<dbReference type="SMART" id="SM00731">
    <property type="entry name" value="SprT"/>
    <property type="match status" value="1"/>
</dbReference>
<feature type="compositionally biased region" description="Polar residues" evidence="1">
    <location>
        <begin position="79"/>
        <end position="91"/>
    </location>
</feature>
<feature type="compositionally biased region" description="Acidic residues" evidence="1">
    <location>
        <begin position="418"/>
        <end position="435"/>
    </location>
</feature>
<proteinExistence type="predicted"/>
<protein>
    <recommendedName>
        <fullName evidence="2">SprT-like domain-containing protein</fullName>
    </recommendedName>
</protein>
<evidence type="ECO:0000313" key="3">
    <source>
        <dbReference type="EMBL" id="GMH62684.1"/>
    </source>
</evidence>
<feature type="compositionally biased region" description="Low complexity" evidence="1">
    <location>
        <begin position="66"/>
        <end position="78"/>
    </location>
</feature>
<accession>A0A9W6ZYG6</accession>
<dbReference type="PANTHER" id="PTHR23099">
    <property type="entry name" value="TRANSCRIPTIONAL REGULATOR"/>
    <property type="match status" value="1"/>
</dbReference>
<dbReference type="AlphaFoldDB" id="A0A9W6ZYG6"/>
<evidence type="ECO:0000256" key="1">
    <source>
        <dbReference type="SAM" id="MobiDB-lite"/>
    </source>
</evidence>
<feature type="region of interest" description="Disordered" evidence="1">
    <location>
        <begin position="66"/>
        <end position="91"/>
    </location>
</feature>
<dbReference type="InterPro" id="IPR006640">
    <property type="entry name" value="SprT-like_domain"/>
</dbReference>
<feature type="region of interest" description="Disordered" evidence="1">
    <location>
        <begin position="402"/>
        <end position="436"/>
    </location>
</feature>
<dbReference type="EMBL" id="BRXW01000520">
    <property type="protein sequence ID" value="GMH62684.1"/>
    <property type="molecule type" value="Genomic_DNA"/>
</dbReference>
<dbReference type="GO" id="GO:0005634">
    <property type="term" value="C:nucleus"/>
    <property type="evidence" value="ECO:0007669"/>
    <property type="project" value="TreeGrafter"/>
</dbReference>
<sequence>MSSSVTNPAVYAKFLAKARLYRPLWQQLAKASASSSTSSSSPPPLPVMTFCIASCICCPTNDKNVTPRSTSRRFSTSSYNSEGSIDNSNISKITDQSDESWLQSSPHFKPNVTSKYINNNGNKANRVEININDSTSTAGAPVMGINDGKVFIDNNRMVTATNTSTSSASSSLSWLVSSPVIKLPEKITPKNRDILVSTLKSDYCKRVFDNKINPEVTWSNRLQTTAGLTRLKKQGNKRTSSIELSTKVLTDVVRLKSTLLHELCHSAQWEIDGNKAPSHGSVFEKWRDKCMIVSDVIVSKTHGYVIEYKYNYKCQSTFCGRIFGRQSKSIDVGKKVCGDCKGRLVLVGEDGITPRKVKKLTEYQKYVKKESAKVRREMGSKKGEKIDGKEVMKEVGKRWKVEKERRKAEGGEDREYDFSETESENENEGGDESFVMDESLIIDVDADDGLELFKELKI</sequence>
<comment type="caution">
    <text evidence="3">The sequence shown here is derived from an EMBL/GenBank/DDBJ whole genome shotgun (WGS) entry which is preliminary data.</text>
</comment>
<feature type="compositionally biased region" description="Basic and acidic residues" evidence="1">
    <location>
        <begin position="402"/>
        <end position="417"/>
    </location>
</feature>
<organism evidence="3 4">
    <name type="scientific">Triparma laevis f. longispina</name>
    <dbReference type="NCBI Taxonomy" id="1714387"/>
    <lineage>
        <taxon>Eukaryota</taxon>
        <taxon>Sar</taxon>
        <taxon>Stramenopiles</taxon>
        <taxon>Ochrophyta</taxon>
        <taxon>Bolidophyceae</taxon>
        <taxon>Parmales</taxon>
        <taxon>Triparmaceae</taxon>
        <taxon>Triparma</taxon>
    </lineage>
</organism>
<feature type="domain" description="SprT-like" evidence="2">
    <location>
        <begin position="193"/>
        <end position="347"/>
    </location>
</feature>
<dbReference type="Proteomes" id="UP001165122">
    <property type="component" value="Unassembled WGS sequence"/>
</dbReference>
<evidence type="ECO:0000313" key="4">
    <source>
        <dbReference type="Proteomes" id="UP001165122"/>
    </source>
</evidence>
<keyword evidence="4" id="KW-1185">Reference proteome</keyword>
<name>A0A9W6ZYG6_9STRA</name>
<dbReference type="OrthoDB" id="20772at2759"/>
<dbReference type="GO" id="GO:0006950">
    <property type="term" value="P:response to stress"/>
    <property type="evidence" value="ECO:0007669"/>
    <property type="project" value="UniProtKB-ARBA"/>
</dbReference>
<dbReference type="Pfam" id="PF10263">
    <property type="entry name" value="SprT-like"/>
    <property type="match status" value="1"/>
</dbReference>
<dbReference type="PANTHER" id="PTHR23099:SF0">
    <property type="entry name" value="GERM CELL NUCLEAR ACIDIC PROTEIN"/>
    <property type="match status" value="1"/>
</dbReference>
<evidence type="ECO:0000259" key="2">
    <source>
        <dbReference type="SMART" id="SM00731"/>
    </source>
</evidence>
<gene>
    <name evidence="3" type="ORF">TrLO_g6385</name>
</gene>
<reference evidence="4" key="1">
    <citation type="journal article" date="2023" name="Commun. Biol.">
        <title>Genome analysis of Parmales, the sister group of diatoms, reveals the evolutionary specialization of diatoms from phago-mixotrophs to photoautotrophs.</title>
        <authorList>
            <person name="Ban H."/>
            <person name="Sato S."/>
            <person name="Yoshikawa S."/>
            <person name="Yamada K."/>
            <person name="Nakamura Y."/>
            <person name="Ichinomiya M."/>
            <person name="Sato N."/>
            <person name="Blanc-Mathieu R."/>
            <person name="Endo H."/>
            <person name="Kuwata A."/>
            <person name="Ogata H."/>
        </authorList>
    </citation>
    <scope>NUCLEOTIDE SEQUENCE [LARGE SCALE GENOMIC DNA]</scope>
    <source>
        <strain evidence="4">NIES 3700</strain>
    </source>
</reference>